<sequence length="104" mass="11396">MFTVGLAATLPRLNRDLPPPLQALNLGACAAICTGALCWKRTGIIGAEDLQRMLEHYEDSGASAHVRVAIREGFDDVGPYDTMERKEKLLQIILDHKDIGPVPE</sequence>
<accession>A0A067MPX9</accession>
<proteinExistence type="predicted"/>
<reference evidence="2" key="1">
    <citation type="journal article" date="2014" name="Proc. Natl. Acad. Sci. U.S.A.">
        <title>Extensive sampling of basidiomycete genomes demonstrates inadequacy of the white-rot/brown-rot paradigm for wood decay fungi.</title>
        <authorList>
            <person name="Riley R."/>
            <person name="Salamov A.A."/>
            <person name="Brown D.W."/>
            <person name="Nagy L.G."/>
            <person name="Floudas D."/>
            <person name="Held B.W."/>
            <person name="Levasseur A."/>
            <person name="Lombard V."/>
            <person name="Morin E."/>
            <person name="Otillar R."/>
            <person name="Lindquist E.A."/>
            <person name="Sun H."/>
            <person name="LaButti K.M."/>
            <person name="Schmutz J."/>
            <person name="Jabbour D."/>
            <person name="Luo H."/>
            <person name="Baker S.E."/>
            <person name="Pisabarro A.G."/>
            <person name="Walton J.D."/>
            <person name="Blanchette R.A."/>
            <person name="Henrissat B."/>
            <person name="Martin F."/>
            <person name="Cullen D."/>
            <person name="Hibbett D.S."/>
            <person name="Grigoriev I.V."/>
        </authorList>
    </citation>
    <scope>NUCLEOTIDE SEQUENCE [LARGE SCALE GENOMIC DNA]</scope>
    <source>
        <strain evidence="2">FD-172 SS1</strain>
    </source>
</reference>
<name>A0A067MPX9_BOTB1</name>
<evidence type="ECO:0000313" key="2">
    <source>
        <dbReference type="Proteomes" id="UP000027195"/>
    </source>
</evidence>
<protein>
    <submittedName>
        <fullName evidence="1">Uncharacterized protein</fullName>
    </submittedName>
</protein>
<dbReference type="AlphaFoldDB" id="A0A067MPX9"/>
<dbReference type="EMBL" id="KL198023">
    <property type="protein sequence ID" value="KDQ17624.1"/>
    <property type="molecule type" value="Genomic_DNA"/>
</dbReference>
<dbReference type="HOGENOM" id="CLU_155990_0_0_1"/>
<organism evidence="1 2">
    <name type="scientific">Botryobasidium botryosum (strain FD-172 SS1)</name>
    <dbReference type="NCBI Taxonomy" id="930990"/>
    <lineage>
        <taxon>Eukaryota</taxon>
        <taxon>Fungi</taxon>
        <taxon>Dikarya</taxon>
        <taxon>Basidiomycota</taxon>
        <taxon>Agaricomycotina</taxon>
        <taxon>Agaricomycetes</taxon>
        <taxon>Cantharellales</taxon>
        <taxon>Botryobasidiaceae</taxon>
        <taxon>Botryobasidium</taxon>
    </lineage>
</organism>
<dbReference type="Proteomes" id="UP000027195">
    <property type="component" value="Unassembled WGS sequence"/>
</dbReference>
<gene>
    <name evidence="1" type="ORF">BOTBODRAFT_29799</name>
</gene>
<keyword evidence="2" id="KW-1185">Reference proteome</keyword>
<evidence type="ECO:0000313" key="1">
    <source>
        <dbReference type="EMBL" id="KDQ17624.1"/>
    </source>
</evidence>
<dbReference type="InParanoid" id="A0A067MPX9"/>